<dbReference type="Gene3D" id="3.40.1390.20">
    <property type="entry name" value="HprK N-terminal domain-like"/>
    <property type="match status" value="1"/>
</dbReference>
<dbReference type="Pfam" id="PF13500">
    <property type="entry name" value="AAA_26"/>
    <property type="match status" value="1"/>
</dbReference>
<evidence type="ECO:0000256" key="10">
    <source>
        <dbReference type="ARBA" id="ARBA00023315"/>
    </source>
</evidence>
<dbReference type="PANTHER" id="PTHR43356:SF3">
    <property type="entry name" value="PHOSPHATE ACETYLTRANSFERASE"/>
    <property type="match status" value="1"/>
</dbReference>
<reference evidence="15 16" key="1">
    <citation type="submission" date="2024-03" db="EMBL/GenBank/DDBJ databases">
        <title>Sulfurimonas sp. HSL3-1.</title>
        <authorList>
            <person name="Wang S."/>
        </authorList>
    </citation>
    <scope>NUCLEOTIDE SEQUENCE [LARGE SCALE GENOMIC DNA]</scope>
    <source>
        <strain evidence="15 16">HSL3-1</strain>
    </source>
</reference>
<dbReference type="InterPro" id="IPR042113">
    <property type="entry name" value="P_AcTrfase_dom1"/>
</dbReference>
<evidence type="ECO:0000259" key="14">
    <source>
        <dbReference type="Pfam" id="PF07085"/>
    </source>
</evidence>
<dbReference type="NCBIfam" id="NF007233">
    <property type="entry name" value="PRK09653.1"/>
    <property type="match status" value="1"/>
</dbReference>
<dbReference type="NCBIfam" id="NF004167">
    <property type="entry name" value="PRK05632.1"/>
    <property type="match status" value="1"/>
</dbReference>
<dbReference type="InterPro" id="IPR010766">
    <property type="entry name" value="DRTGG"/>
</dbReference>
<accession>A0ABZ3H9Q7</accession>
<dbReference type="SUPFAM" id="SSF52540">
    <property type="entry name" value="P-loop containing nucleoside triphosphate hydrolases"/>
    <property type="match status" value="1"/>
</dbReference>
<evidence type="ECO:0000313" key="16">
    <source>
        <dbReference type="Proteomes" id="UP001447842"/>
    </source>
</evidence>
<evidence type="ECO:0000256" key="8">
    <source>
        <dbReference type="ARBA" id="ARBA00022490"/>
    </source>
</evidence>
<dbReference type="PIRSF" id="PIRSF006107">
    <property type="entry name" value="PhpActrans_proteobac"/>
    <property type="match status" value="1"/>
</dbReference>
<feature type="domain" description="DRTGG" evidence="14">
    <location>
        <begin position="218"/>
        <end position="331"/>
    </location>
</feature>
<evidence type="ECO:0000256" key="11">
    <source>
        <dbReference type="ARBA" id="ARBA00031108"/>
    </source>
</evidence>
<evidence type="ECO:0000256" key="5">
    <source>
        <dbReference type="ARBA" id="ARBA00011643"/>
    </source>
</evidence>
<keyword evidence="16" id="KW-1185">Reference proteome</keyword>
<evidence type="ECO:0000256" key="12">
    <source>
        <dbReference type="PIRNR" id="PIRNR006107"/>
    </source>
</evidence>
<dbReference type="InterPro" id="IPR027417">
    <property type="entry name" value="P-loop_NTPase"/>
</dbReference>
<gene>
    <name evidence="15" type="primary">pta</name>
    <name evidence="15" type="ORF">WCY31_00660</name>
</gene>
<dbReference type="InterPro" id="IPR042112">
    <property type="entry name" value="P_AcTrfase_dom2"/>
</dbReference>
<dbReference type="EMBL" id="CP147920">
    <property type="protein sequence ID" value="XAU15228.1"/>
    <property type="molecule type" value="Genomic_DNA"/>
</dbReference>
<comment type="subcellular location">
    <subcellularLocation>
        <location evidence="1 12">Cytoplasm</location>
    </subcellularLocation>
</comment>
<keyword evidence="8 12" id="KW-0963">Cytoplasm</keyword>
<dbReference type="EC" id="2.3.1.8" evidence="6 12"/>
<dbReference type="RefSeq" id="WP_345972789.1">
    <property type="nucleotide sequence ID" value="NZ_CP147920.1"/>
</dbReference>
<name>A0ABZ3H9Q7_9BACT</name>
<dbReference type="InterPro" id="IPR004614">
    <property type="entry name" value="P_AcTrfase"/>
</dbReference>
<dbReference type="Pfam" id="PF07085">
    <property type="entry name" value="DRTGG"/>
    <property type="match status" value="1"/>
</dbReference>
<dbReference type="SUPFAM" id="SSF53659">
    <property type="entry name" value="Isocitrate/Isopropylmalate dehydrogenase-like"/>
    <property type="match status" value="1"/>
</dbReference>
<comment type="domain">
    <text evidence="12">The N-terminal region seems to be important for proper quaternary structure. The C-terminal region contains the substrate-binding site.</text>
</comment>
<evidence type="ECO:0000256" key="7">
    <source>
        <dbReference type="ARBA" id="ARBA00021528"/>
    </source>
</evidence>
<dbReference type="InterPro" id="IPR016475">
    <property type="entry name" value="P-Actrans_bac"/>
</dbReference>
<comment type="subunit">
    <text evidence="5">Homohexamer.</text>
</comment>
<comment type="similarity">
    <text evidence="4 12">In the N-terminal section; belongs to the CobB/CobQ family.</text>
</comment>
<feature type="domain" description="Phosphate acetyl/butaryl transferase" evidence="13">
    <location>
        <begin position="376"/>
        <end position="693"/>
    </location>
</feature>
<evidence type="ECO:0000256" key="9">
    <source>
        <dbReference type="ARBA" id="ARBA00022679"/>
    </source>
</evidence>
<proteinExistence type="inferred from homology"/>
<dbReference type="SUPFAM" id="SSF75138">
    <property type="entry name" value="HprK N-terminal domain-like"/>
    <property type="match status" value="1"/>
</dbReference>
<evidence type="ECO:0000256" key="3">
    <source>
        <dbReference type="ARBA" id="ARBA00008756"/>
    </source>
</evidence>
<dbReference type="Gene3D" id="3.40.50.300">
    <property type="entry name" value="P-loop containing nucleotide triphosphate hydrolases"/>
    <property type="match status" value="1"/>
</dbReference>
<dbReference type="Gene3D" id="3.40.50.10950">
    <property type="match status" value="1"/>
</dbReference>
<sequence>MNAETVRSLYIVSKTRNAGSILVTLGMTELLLRLHGRVAFFRPLIADAAGKDPDTLTILSHFALEQPYESAVGLTVSEAETLLSEGKIDHLIETIIERHDALLETYDFVLCQGVVDDALSQLIDFDLNVEIAKNLAAPVVGVVPARGMDESGLKEALRLWSYAIKKQGGSLLMLFANRCDAVLYEAHRRDQNICPSIPEPVVLLPEVTTLDRPNVYQLAEGLGAEILIGTNEQLHRLIAQPRIAAMHLEHFLTHIRADDLIITPSDRADIILGATAANYAGNFPAVSAVLLTGETPPAQSVIELLKGLDAMQIPLLHLPKETVEVAQMVRAFPARIDAASPKKIATALGVFNQNVDADLIETKLAAASTGIVTPAMFEHRLFARAAGDRKTIILPETSDDRILRAADILLRRRAVGIALLGSAEHIAARAAALGLDLRNATIVDPEDEQQKRRLAKAYAKLRAHKGVSLDAAYDALGNPTLFATMMVAQGECDGMVSGATHTTRETILPALQAIKTAPGQNIVSSCFFMCFDTRVLVYADCAVNPDPDAAQLAEIAIASAETARRFGIEPRVAMLSYSTGDSGVGSDVEKVREATKLVREQRPDLAVDGPIQYDAAIDPEVGAQKMPGSTVAGQATVFIFPDLNTGNNTYKAVQRSAGAVAIGPVLQGLNRPVNDLSRGCSVADIVNTVAITAIQAQETPS</sequence>
<dbReference type="InterPro" id="IPR002505">
    <property type="entry name" value="PTA_PTB"/>
</dbReference>
<keyword evidence="10 12" id="KW-0012">Acyltransferase</keyword>
<evidence type="ECO:0000256" key="1">
    <source>
        <dbReference type="ARBA" id="ARBA00004496"/>
    </source>
</evidence>
<protein>
    <recommendedName>
        <fullName evidence="7 12">Phosphate acetyltransferase</fullName>
        <ecNumber evidence="6 12">2.3.1.8</ecNumber>
    </recommendedName>
    <alternativeName>
        <fullName evidence="11 12">Phosphotransacetylase</fullName>
    </alternativeName>
</protein>
<dbReference type="NCBIfam" id="TIGR00651">
    <property type="entry name" value="pta"/>
    <property type="match status" value="1"/>
</dbReference>
<comment type="function">
    <text evidence="12">Involved in acetate metabolism.</text>
</comment>
<dbReference type="Proteomes" id="UP001447842">
    <property type="component" value="Chromosome"/>
</dbReference>
<evidence type="ECO:0000256" key="2">
    <source>
        <dbReference type="ARBA" id="ARBA00004989"/>
    </source>
</evidence>
<evidence type="ECO:0000313" key="15">
    <source>
        <dbReference type="EMBL" id="XAU15228.1"/>
    </source>
</evidence>
<dbReference type="InterPro" id="IPR028979">
    <property type="entry name" value="Ser_kin/Pase_Hpr-like_N_sf"/>
</dbReference>
<keyword evidence="9 12" id="KW-0808">Transferase</keyword>
<comment type="catalytic activity">
    <reaction evidence="12">
        <text>acetyl-CoA + phosphate = acetyl phosphate + CoA</text>
        <dbReference type="Rhea" id="RHEA:19521"/>
        <dbReference type="ChEBI" id="CHEBI:22191"/>
        <dbReference type="ChEBI" id="CHEBI:43474"/>
        <dbReference type="ChEBI" id="CHEBI:57287"/>
        <dbReference type="ChEBI" id="CHEBI:57288"/>
        <dbReference type="EC" id="2.3.1.8"/>
    </reaction>
</comment>
<evidence type="ECO:0000259" key="13">
    <source>
        <dbReference type="Pfam" id="PF01515"/>
    </source>
</evidence>
<evidence type="ECO:0000256" key="6">
    <source>
        <dbReference type="ARBA" id="ARBA00012707"/>
    </source>
</evidence>
<comment type="similarity">
    <text evidence="3 12">In the C-terminal section; belongs to the phosphate acetyltransferase and butyryltransferase family.</text>
</comment>
<comment type="pathway">
    <text evidence="2 12">Metabolic intermediate biosynthesis; acetyl-CoA biosynthesis; acetyl-CoA from acetate: step 2/2.</text>
</comment>
<evidence type="ECO:0000256" key="4">
    <source>
        <dbReference type="ARBA" id="ARBA00009786"/>
    </source>
</evidence>
<organism evidence="15 16">
    <name type="scientific">Sulfurimonas diazotrophicus</name>
    <dbReference type="NCBI Taxonomy" id="3131939"/>
    <lineage>
        <taxon>Bacteria</taxon>
        <taxon>Pseudomonadati</taxon>
        <taxon>Campylobacterota</taxon>
        <taxon>Epsilonproteobacteria</taxon>
        <taxon>Campylobacterales</taxon>
        <taxon>Sulfurimonadaceae</taxon>
        <taxon>Sulfurimonas</taxon>
    </lineage>
</organism>
<dbReference type="Pfam" id="PF01515">
    <property type="entry name" value="PTA_PTB"/>
    <property type="match status" value="1"/>
</dbReference>
<dbReference type="Gene3D" id="3.40.50.10750">
    <property type="entry name" value="Isocitrate/Isopropylmalate dehydrogenase-like"/>
    <property type="match status" value="1"/>
</dbReference>
<dbReference type="InterPro" id="IPR050500">
    <property type="entry name" value="Phos_Acetyltrans/Butyryltrans"/>
</dbReference>
<dbReference type="GO" id="GO:0008959">
    <property type="term" value="F:phosphate acetyltransferase activity"/>
    <property type="evidence" value="ECO:0007669"/>
    <property type="project" value="UniProtKB-EC"/>
</dbReference>
<dbReference type="PANTHER" id="PTHR43356">
    <property type="entry name" value="PHOSPHATE ACETYLTRANSFERASE"/>
    <property type="match status" value="1"/>
</dbReference>